<reference evidence="3" key="1">
    <citation type="journal article" date="2019" name="Int. J. Syst. Evol. Microbiol.">
        <title>The Global Catalogue of Microorganisms (GCM) 10K type strain sequencing project: providing services to taxonomists for standard genome sequencing and annotation.</title>
        <authorList>
            <consortium name="The Broad Institute Genomics Platform"/>
            <consortium name="The Broad Institute Genome Sequencing Center for Infectious Disease"/>
            <person name="Wu L."/>
            <person name="Ma J."/>
        </authorList>
    </citation>
    <scope>NUCLEOTIDE SEQUENCE [LARGE SCALE GENOMIC DNA]</scope>
    <source>
        <strain evidence="3">KCTC 62192</strain>
    </source>
</reference>
<name>A0ABV7AI46_9RHOB</name>
<keyword evidence="1" id="KW-0472">Membrane</keyword>
<dbReference type="RefSeq" id="WP_377833756.1">
    <property type="nucleotide sequence ID" value="NZ_JBHRSK010000010.1"/>
</dbReference>
<proteinExistence type="predicted"/>
<feature type="transmembrane region" description="Helical" evidence="1">
    <location>
        <begin position="209"/>
        <end position="234"/>
    </location>
</feature>
<evidence type="ECO:0000313" key="3">
    <source>
        <dbReference type="Proteomes" id="UP001595443"/>
    </source>
</evidence>
<feature type="transmembrane region" description="Helical" evidence="1">
    <location>
        <begin position="30"/>
        <end position="50"/>
    </location>
</feature>
<accession>A0ABV7AI46</accession>
<evidence type="ECO:0000313" key="2">
    <source>
        <dbReference type="EMBL" id="MFC2969049.1"/>
    </source>
</evidence>
<protein>
    <submittedName>
        <fullName evidence="2">DUF2182 domain-containing protein</fullName>
    </submittedName>
</protein>
<dbReference type="EMBL" id="JBHRSK010000010">
    <property type="protein sequence ID" value="MFC2969049.1"/>
    <property type="molecule type" value="Genomic_DNA"/>
</dbReference>
<feature type="transmembrane region" description="Helical" evidence="1">
    <location>
        <begin position="107"/>
        <end position="132"/>
    </location>
</feature>
<dbReference type="Pfam" id="PF09948">
    <property type="entry name" value="PpoB2"/>
    <property type="match status" value="1"/>
</dbReference>
<dbReference type="InterPro" id="IPR018688">
    <property type="entry name" value="PpoB2-like"/>
</dbReference>
<evidence type="ECO:0000256" key="1">
    <source>
        <dbReference type="SAM" id="Phobius"/>
    </source>
</evidence>
<sequence>MAMKTRAIMGMEGGAEVRSGVRPGPGLRRALWGGFFALVLAAWAILWLMAQQQAGGPGAVAPGFWTALCGGGAASAAPLAVTLMWAVMAAAMMAPTAAPSLRTYLDLGHAGAGGAAGFVALLAGYLAVWAVASLGFGSAQLALARAGLLTPAGQSTSLGLSAALCAVAGAYQFSRLKEACLSQCRAPLTFFLQHWRPGPSGALEMGLRLGAVCLGCCWALMGLAFVGGMANLWWMGLATLLMVFEKLPDLGRPLTRPLGVVLLAAAAALGGMALAS</sequence>
<keyword evidence="3" id="KW-1185">Reference proteome</keyword>
<feature type="transmembrane region" description="Helical" evidence="1">
    <location>
        <begin position="152"/>
        <end position="173"/>
    </location>
</feature>
<keyword evidence="1" id="KW-1133">Transmembrane helix</keyword>
<keyword evidence="1" id="KW-0812">Transmembrane</keyword>
<feature type="transmembrane region" description="Helical" evidence="1">
    <location>
        <begin position="62"/>
        <end position="87"/>
    </location>
</feature>
<feature type="transmembrane region" description="Helical" evidence="1">
    <location>
        <begin position="254"/>
        <end position="275"/>
    </location>
</feature>
<gene>
    <name evidence="2" type="ORF">ACFOES_13165</name>
</gene>
<dbReference type="Proteomes" id="UP001595443">
    <property type="component" value="Unassembled WGS sequence"/>
</dbReference>
<organism evidence="2 3">
    <name type="scientific">Acidimangrovimonas pyrenivorans</name>
    <dbReference type="NCBI Taxonomy" id="2030798"/>
    <lineage>
        <taxon>Bacteria</taxon>
        <taxon>Pseudomonadati</taxon>
        <taxon>Pseudomonadota</taxon>
        <taxon>Alphaproteobacteria</taxon>
        <taxon>Rhodobacterales</taxon>
        <taxon>Paracoccaceae</taxon>
        <taxon>Acidimangrovimonas</taxon>
    </lineage>
</organism>
<comment type="caution">
    <text evidence="2">The sequence shown here is derived from an EMBL/GenBank/DDBJ whole genome shotgun (WGS) entry which is preliminary data.</text>
</comment>